<evidence type="ECO:0000313" key="3">
    <source>
        <dbReference type="Proteomes" id="UP001280121"/>
    </source>
</evidence>
<sequence>MLCRDSHGLIIVRKWVCSKQGYRAKQYVDRIDRVRELREQTHEGCRATLKINFDREKLLWVVTEFVTEHSHKLSPGNHSQFLHSDRNVKECDLVQEQSLRSVGVKIS</sequence>
<keyword evidence="3" id="KW-1185">Reference proteome</keyword>
<organism evidence="2 3">
    <name type="scientific">Dipteronia dyeriana</name>
    <dbReference type="NCBI Taxonomy" id="168575"/>
    <lineage>
        <taxon>Eukaryota</taxon>
        <taxon>Viridiplantae</taxon>
        <taxon>Streptophyta</taxon>
        <taxon>Embryophyta</taxon>
        <taxon>Tracheophyta</taxon>
        <taxon>Spermatophyta</taxon>
        <taxon>Magnoliopsida</taxon>
        <taxon>eudicotyledons</taxon>
        <taxon>Gunneridae</taxon>
        <taxon>Pentapetalae</taxon>
        <taxon>rosids</taxon>
        <taxon>malvids</taxon>
        <taxon>Sapindales</taxon>
        <taxon>Sapindaceae</taxon>
        <taxon>Hippocastanoideae</taxon>
        <taxon>Acereae</taxon>
        <taxon>Dipteronia</taxon>
    </lineage>
</organism>
<accession>A0AAD9XG15</accession>
<feature type="domain" description="FAR1" evidence="1">
    <location>
        <begin position="7"/>
        <end position="74"/>
    </location>
</feature>
<reference evidence="2" key="1">
    <citation type="journal article" date="2023" name="Plant J.">
        <title>Genome sequences and population genomics provide insights into the demographic history, inbreeding, and mutation load of two 'living fossil' tree species of Dipteronia.</title>
        <authorList>
            <person name="Feng Y."/>
            <person name="Comes H.P."/>
            <person name="Chen J."/>
            <person name="Zhu S."/>
            <person name="Lu R."/>
            <person name="Zhang X."/>
            <person name="Li P."/>
            <person name="Qiu J."/>
            <person name="Olsen K.M."/>
            <person name="Qiu Y."/>
        </authorList>
    </citation>
    <scope>NUCLEOTIDE SEQUENCE</scope>
    <source>
        <strain evidence="2">KIB01</strain>
    </source>
</reference>
<dbReference type="AlphaFoldDB" id="A0AAD9XG15"/>
<dbReference type="Pfam" id="PF03101">
    <property type="entry name" value="FAR1"/>
    <property type="match status" value="1"/>
</dbReference>
<evidence type="ECO:0000259" key="1">
    <source>
        <dbReference type="Pfam" id="PF03101"/>
    </source>
</evidence>
<evidence type="ECO:0000313" key="2">
    <source>
        <dbReference type="EMBL" id="KAK2658536.1"/>
    </source>
</evidence>
<name>A0AAD9XG15_9ROSI</name>
<dbReference type="PANTHER" id="PTHR46328">
    <property type="entry name" value="FAR-RED IMPAIRED RESPONSIVE (FAR1) FAMILY PROTEIN-RELATED"/>
    <property type="match status" value="1"/>
</dbReference>
<protein>
    <recommendedName>
        <fullName evidence="1">FAR1 domain-containing protein</fullName>
    </recommendedName>
</protein>
<proteinExistence type="predicted"/>
<dbReference type="InterPro" id="IPR004330">
    <property type="entry name" value="FAR1_DNA_bnd_dom"/>
</dbReference>
<comment type="caution">
    <text evidence="2">The sequence shown here is derived from an EMBL/GenBank/DDBJ whole genome shotgun (WGS) entry which is preliminary data.</text>
</comment>
<dbReference type="EMBL" id="JANJYI010000002">
    <property type="protein sequence ID" value="KAK2658536.1"/>
    <property type="molecule type" value="Genomic_DNA"/>
</dbReference>
<gene>
    <name evidence="2" type="ORF">Ddye_005069</name>
</gene>
<dbReference type="Proteomes" id="UP001280121">
    <property type="component" value="Unassembled WGS sequence"/>
</dbReference>